<evidence type="ECO:0000256" key="1">
    <source>
        <dbReference type="ARBA" id="ARBA00004123"/>
    </source>
</evidence>
<name>A0AAW2E1N4_9ROSI</name>
<dbReference type="PANTHER" id="PTHR16223:SF51">
    <property type="entry name" value="TRANSCRIPTION FACTOR BHLH117-RELATED"/>
    <property type="match status" value="1"/>
</dbReference>
<dbReference type="CDD" id="cd11393">
    <property type="entry name" value="bHLH_AtbHLH_like"/>
    <property type="match status" value="1"/>
</dbReference>
<dbReference type="SMART" id="SM00353">
    <property type="entry name" value="HLH"/>
    <property type="match status" value="1"/>
</dbReference>
<dbReference type="GO" id="GO:0000981">
    <property type="term" value="F:DNA-binding transcription factor activity, RNA polymerase II-specific"/>
    <property type="evidence" value="ECO:0007669"/>
    <property type="project" value="TreeGrafter"/>
</dbReference>
<dbReference type="SUPFAM" id="SSF47459">
    <property type="entry name" value="HLH, helix-loop-helix DNA-binding domain"/>
    <property type="match status" value="1"/>
</dbReference>
<gene>
    <name evidence="8" type="ORF">SO802_003283</name>
</gene>
<dbReference type="EMBL" id="JAZDWU010000001">
    <property type="protein sequence ID" value="KAL0016214.1"/>
    <property type="molecule type" value="Genomic_DNA"/>
</dbReference>
<feature type="domain" description="BHLH" evidence="7">
    <location>
        <begin position="212"/>
        <end position="262"/>
    </location>
</feature>
<dbReference type="PROSITE" id="PS50888">
    <property type="entry name" value="BHLH"/>
    <property type="match status" value="1"/>
</dbReference>
<dbReference type="InterPro" id="IPR045239">
    <property type="entry name" value="bHLH95_bHLH"/>
</dbReference>
<proteinExistence type="predicted"/>
<evidence type="ECO:0000256" key="6">
    <source>
        <dbReference type="SAM" id="MobiDB-lite"/>
    </source>
</evidence>
<dbReference type="Proteomes" id="UP001459277">
    <property type="component" value="Unassembled WGS sequence"/>
</dbReference>
<dbReference type="InterPro" id="IPR011598">
    <property type="entry name" value="bHLH_dom"/>
</dbReference>
<reference evidence="8 9" key="1">
    <citation type="submission" date="2024-01" db="EMBL/GenBank/DDBJ databases">
        <title>A telomere-to-telomere, gap-free genome of sweet tea (Lithocarpus litseifolius).</title>
        <authorList>
            <person name="Zhou J."/>
        </authorList>
    </citation>
    <scope>NUCLEOTIDE SEQUENCE [LARGE SCALE GENOMIC DNA]</scope>
    <source>
        <strain evidence="8">Zhou-2022a</strain>
        <tissue evidence="8">Leaf</tissue>
    </source>
</reference>
<evidence type="ECO:0000256" key="4">
    <source>
        <dbReference type="ARBA" id="ARBA00023163"/>
    </source>
</evidence>
<feature type="region of interest" description="Disordered" evidence="6">
    <location>
        <begin position="1"/>
        <end position="80"/>
    </location>
</feature>
<comment type="caution">
    <text evidence="8">The sequence shown here is derived from an EMBL/GenBank/DDBJ whole genome shotgun (WGS) entry which is preliminary data.</text>
</comment>
<evidence type="ECO:0000256" key="2">
    <source>
        <dbReference type="ARBA" id="ARBA00023015"/>
    </source>
</evidence>
<comment type="subcellular location">
    <subcellularLocation>
        <location evidence="1">Nucleus</location>
    </subcellularLocation>
</comment>
<dbReference type="PANTHER" id="PTHR16223">
    <property type="entry name" value="TRANSCRIPTION FACTOR BHLH83-RELATED"/>
    <property type="match status" value="1"/>
</dbReference>
<dbReference type="Pfam" id="PF00010">
    <property type="entry name" value="HLH"/>
    <property type="match status" value="1"/>
</dbReference>
<keyword evidence="2" id="KW-0805">Transcription regulation</keyword>
<keyword evidence="4" id="KW-0804">Transcription</keyword>
<dbReference type="GO" id="GO:0046983">
    <property type="term" value="F:protein dimerization activity"/>
    <property type="evidence" value="ECO:0007669"/>
    <property type="project" value="InterPro"/>
</dbReference>
<dbReference type="Gene3D" id="4.10.280.10">
    <property type="entry name" value="Helix-loop-helix DNA-binding domain"/>
    <property type="match status" value="1"/>
</dbReference>
<keyword evidence="5" id="KW-0539">Nucleus</keyword>
<keyword evidence="3" id="KW-0238">DNA-binding</keyword>
<organism evidence="8 9">
    <name type="scientific">Lithocarpus litseifolius</name>
    <dbReference type="NCBI Taxonomy" id="425828"/>
    <lineage>
        <taxon>Eukaryota</taxon>
        <taxon>Viridiplantae</taxon>
        <taxon>Streptophyta</taxon>
        <taxon>Embryophyta</taxon>
        <taxon>Tracheophyta</taxon>
        <taxon>Spermatophyta</taxon>
        <taxon>Magnoliopsida</taxon>
        <taxon>eudicotyledons</taxon>
        <taxon>Gunneridae</taxon>
        <taxon>Pentapetalae</taxon>
        <taxon>rosids</taxon>
        <taxon>fabids</taxon>
        <taxon>Fagales</taxon>
        <taxon>Fagaceae</taxon>
        <taxon>Lithocarpus</taxon>
    </lineage>
</organism>
<dbReference type="FunFam" id="4.10.280.10:FF:000021">
    <property type="entry name" value="Transcription factor bHLH130 family"/>
    <property type="match status" value="1"/>
</dbReference>
<evidence type="ECO:0000256" key="3">
    <source>
        <dbReference type="ARBA" id="ARBA00023125"/>
    </source>
</evidence>
<evidence type="ECO:0000313" key="9">
    <source>
        <dbReference type="Proteomes" id="UP001459277"/>
    </source>
</evidence>
<keyword evidence="9" id="KW-1185">Reference proteome</keyword>
<feature type="compositionally biased region" description="Basic and acidic residues" evidence="6">
    <location>
        <begin position="41"/>
        <end position="55"/>
    </location>
</feature>
<sequence>MQPTPGDRSSSGGGGSGELSGGGGLARFRSAPATWLEALLEEEKPADQKEQKEGNEGGEEEEEEEEEEEDEDEEDPLKPTQSLTQLLASSADPSLLVFDSNIFRQNSSPAEVFGNSDSEAYFSNFGLNPNPPNYNNYDPHSNSNTFHGGGGGTGTKRSRELNHHFTAKFPSQNHLKGEQSSGGGGVGSFIDMEMEKLLEDSVPCRVRAKRGCATHPRSIAERVRRTRISDRIRKLQELVPNMDKQTNTADMLEEAVEYVKLLQKQIQDLSEQQQRCKCVVKDFTEEIIKDSSHSHV</sequence>
<evidence type="ECO:0000259" key="7">
    <source>
        <dbReference type="PROSITE" id="PS50888"/>
    </source>
</evidence>
<dbReference type="InterPro" id="IPR045843">
    <property type="entry name" value="IND-like"/>
</dbReference>
<evidence type="ECO:0000256" key="5">
    <source>
        <dbReference type="ARBA" id="ARBA00023242"/>
    </source>
</evidence>
<protein>
    <recommendedName>
        <fullName evidence="7">BHLH domain-containing protein</fullName>
    </recommendedName>
</protein>
<dbReference type="GO" id="GO:0000978">
    <property type="term" value="F:RNA polymerase II cis-regulatory region sequence-specific DNA binding"/>
    <property type="evidence" value="ECO:0007669"/>
    <property type="project" value="TreeGrafter"/>
</dbReference>
<dbReference type="GO" id="GO:0005634">
    <property type="term" value="C:nucleus"/>
    <property type="evidence" value="ECO:0007669"/>
    <property type="project" value="UniProtKB-SubCell"/>
</dbReference>
<feature type="compositionally biased region" description="Gly residues" evidence="6">
    <location>
        <begin position="11"/>
        <end position="25"/>
    </location>
</feature>
<dbReference type="InterPro" id="IPR036638">
    <property type="entry name" value="HLH_DNA-bd_sf"/>
</dbReference>
<evidence type="ECO:0000313" key="8">
    <source>
        <dbReference type="EMBL" id="KAL0016214.1"/>
    </source>
</evidence>
<feature type="compositionally biased region" description="Acidic residues" evidence="6">
    <location>
        <begin position="56"/>
        <end position="75"/>
    </location>
</feature>
<accession>A0AAW2E1N4</accession>
<dbReference type="AlphaFoldDB" id="A0AAW2E1N4"/>